<sequence length="373" mass="39102">MLALPASADRYAVVMGNCGHETTGEIDNNYPSARLCCEALVETDIEAIYLGDSVADAGAAKLRDLVDRVQPGDEVILVYLRRSAALRDGLDPEGVSGTGRAPVLNRAVAVRDFGGPEVIAELERAGARITVEVLDGCSDVLSGPDARARSATALHGDAPTPVSEGTLPIYTIEAWEYALDNIYDVLPGNMHSVVSRLFLSHHHIITAIGPETFSRGPADDIISRAFVFVAIRDRDQVPEELAGITIRQNIRQNVVPEIIIEGTGPTDLFFPIDFPPRLGPPPRPNESQALDTPAPLDPARPGTPGTGPAAFDTALGTAQDPVTPGTSQALDTPAPRDPARPGTPGTGPAAFDTALGTAPDPLAPGTSQALDTP</sequence>
<evidence type="ECO:0000256" key="1">
    <source>
        <dbReference type="SAM" id="MobiDB-lite"/>
    </source>
</evidence>
<gene>
    <name evidence="2" type="ORF">ACFFU4_03495</name>
</gene>
<protein>
    <submittedName>
        <fullName evidence="2">Uncharacterized protein</fullName>
    </submittedName>
</protein>
<feature type="non-terminal residue" evidence="2">
    <location>
        <position position="373"/>
    </location>
</feature>
<accession>A0ABV5HWL4</accession>
<evidence type="ECO:0000313" key="3">
    <source>
        <dbReference type="Proteomes" id="UP001589670"/>
    </source>
</evidence>
<dbReference type="EMBL" id="JBHMEC010000008">
    <property type="protein sequence ID" value="MFB9148812.1"/>
    <property type="molecule type" value="Genomic_DNA"/>
</dbReference>
<feature type="compositionally biased region" description="Pro residues" evidence="1">
    <location>
        <begin position="273"/>
        <end position="284"/>
    </location>
</feature>
<keyword evidence="3" id="KW-1185">Reference proteome</keyword>
<dbReference type="Proteomes" id="UP001589670">
    <property type="component" value="Unassembled WGS sequence"/>
</dbReference>
<name>A0ABV5HWL4_9RHOB</name>
<feature type="compositionally biased region" description="Low complexity" evidence="1">
    <location>
        <begin position="299"/>
        <end position="314"/>
    </location>
</feature>
<comment type="caution">
    <text evidence="2">The sequence shown here is derived from an EMBL/GenBank/DDBJ whole genome shotgun (WGS) entry which is preliminary data.</text>
</comment>
<reference evidence="2 3" key="1">
    <citation type="submission" date="2024-09" db="EMBL/GenBank/DDBJ databases">
        <authorList>
            <person name="Sun Q."/>
            <person name="Mori K."/>
        </authorList>
    </citation>
    <scope>NUCLEOTIDE SEQUENCE [LARGE SCALE GENOMIC DNA]</scope>
    <source>
        <strain evidence="2 3">CECT 9424</strain>
    </source>
</reference>
<organism evidence="2 3">
    <name type="scientific">Roseovarius ramblicola</name>
    <dbReference type="NCBI Taxonomy" id="2022336"/>
    <lineage>
        <taxon>Bacteria</taxon>
        <taxon>Pseudomonadati</taxon>
        <taxon>Pseudomonadota</taxon>
        <taxon>Alphaproteobacteria</taxon>
        <taxon>Rhodobacterales</taxon>
        <taxon>Roseobacteraceae</taxon>
        <taxon>Roseovarius</taxon>
    </lineage>
</organism>
<feature type="region of interest" description="Disordered" evidence="1">
    <location>
        <begin position="270"/>
        <end position="373"/>
    </location>
</feature>
<feature type="compositionally biased region" description="Low complexity" evidence="1">
    <location>
        <begin position="340"/>
        <end position="354"/>
    </location>
</feature>
<dbReference type="RefSeq" id="WP_377067095.1">
    <property type="nucleotide sequence ID" value="NZ_JBHMEC010000008.1"/>
</dbReference>
<proteinExistence type="predicted"/>
<evidence type="ECO:0000313" key="2">
    <source>
        <dbReference type="EMBL" id="MFB9148812.1"/>
    </source>
</evidence>